<dbReference type="EMBL" id="QJKJ01009911">
    <property type="protein sequence ID" value="RDX75184.1"/>
    <property type="molecule type" value="Genomic_DNA"/>
</dbReference>
<dbReference type="AlphaFoldDB" id="A0A371FA63"/>
<sequence length="177" mass="20900">MALPSSNKGGTSMIHSKKMKFSYLHLLAEEEVGKRIIRRKSRIFENLGKVEKVNETLISLIPKIYHLFQSNFITNNIIIVYEVFHSIRHRKGKVKTHISDSMWFERTKDLERDELILCAKSYIYQVDDLGFSHLFNVIYLYVNLIRCSQKNSTWHCGRLYVSLKDKVFWGYEAYAND</sequence>
<feature type="non-terminal residue" evidence="1">
    <location>
        <position position="1"/>
    </location>
</feature>
<name>A0A371FA63_MUCPR</name>
<proteinExistence type="predicted"/>
<dbReference type="Proteomes" id="UP000257109">
    <property type="component" value="Unassembled WGS sequence"/>
</dbReference>
<comment type="caution">
    <text evidence="1">The sequence shown here is derived from an EMBL/GenBank/DDBJ whole genome shotgun (WGS) entry which is preliminary data.</text>
</comment>
<evidence type="ECO:0000313" key="1">
    <source>
        <dbReference type="EMBL" id="RDX75184.1"/>
    </source>
</evidence>
<evidence type="ECO:0000313" key="2">
    <source>
        <dbReference type="Proteomes" id="UP000257109"/>
    </source>
</evidence>
<accession>A0A371FA63</accession>
<keyword evidence="2" id="KW-1185">Reference proteome</keyword>
<reference evidence="1" key="1">
    <citation type="submission" date="2018-05" db="EMBL/GenBank/DDBJ databases">
        <title>Draft genome of Mucuna pruriens seed.</title>
        <authorList>
            <person name="Nnadi N.E."/>
            <person name="Vos R."/>
            <person name="Hasami M.H."/>
            <person name="Devisetty U.K."/>
            <person name="Aguiy J.C."/>
        </authorList>
    </citation>
    <scope>NUCLEOTIDE SEQUENCE [LARGE SCALE GENOMIC DNA]</scope>
    <source>
        <strain evidence="1">JCA_2017</strain>
    </source>
</reference>
<protein>
    <submittedName>
        <fullName evidence="1">Uncharacterized protein</fullName>
    </submittedName>
</protein>
<organism evidence="1 2">
    <name type="scientific">Mucuna pruriens</name>
    <name type="common">Velvet bean</name>
    <name type="synonym">Dolichos pruriens</name>
    <dbReference type="NCBI Taxonomy" id="157652"/>
    <lineage>
        <taxon>Eukaryota</taxon>
        <taxon>Viridiplantae</taxon>
        <taxon>Streptophyta</taxon>
        <taxon>Embryophyta</taxon>
        <taxon>Tracheophyta</taxon>
        <taxon>Spermatophyta</taxon>
        <taxon>Magnoliopsida</taxon>
        <taxon>eudicotyledons</taxon>
        <taxon>Gunneridae</taxon>
        <taxon>Pentapetalae</taxon>
        <taxon>rosids</taxon>
        <taxon>fabids</taxon>
        <taxon>Fabales</taxon>
        <taxon>Fabaceae</taxon>
        <taxon>Papilionoideae</taxon>
        <taxon>50 kb inversion clade</taxon>
        <taxon>NPAAA clade</taxon>
        <taxon>indigoferoid/millettioid clade</taxon>
        <taxon>Phaseoleae</taxon>
        <taxon>Mucuna</taxon>
    </lineage>
</organism>
<gene>
    <name evidence="1" type="ORF">CR513_44965</name>
</gene>